<gene>
    <name evidence="2" type="ORF">EYC84_002688</name>
</gene>
<organism evidence="2 3">
    <name type="scientific">Monilinia fructicola</name>
    <name type="common">Brown rot fungus</name>
    <name type="synonym">Ciboria fructicola</name>
    <dbReference type="NCBI Taxonomy" id="38448"/>
    <lineage>
        <taxon>Eukaryota</taxon>
        <taxon>Fungi</taxon>
        <taxon>Dikarya</taxon>
        <taxon>Ascomycota</taxon>
        <taxon>Pezizomycotina</taxon>
        <taxon>Leotiomycetes</taxon>
        <taxon>Helotiales</taxon>
        <taxon>Sclerotiniaceae</taxon>
        <taxon>Monilinia</taxon>
    </lineage>
</organism>
<sequence length="87" mass="10016">MNMFFYGWPLRRGFIWGHFPNIMGVSCIVVLLVAVAYTSFLRSLTQTIPTLTEEGHRFFDSGWMDGWMGGMAMDGFRWVARELNSLS</sequence>
<proteinExistence type="predicted"/>
<protein>
    <submittedName>
        <fullName evidence="2">Uncharacterized protein</fullName>
    </submittedName>
</protein>
<keyword evidence="3" id="KW-1185">Reference proteome</keyword>
<evidence type="ECO:0000256" key="1">
    <source>
        <dbReference type="SAM" id="Phobius"/>
    </source>
</evidence>
<comment type="caution">
    <text evidence="2">The sequence shown here is derived from an EMBL/GenBank/DDBJ whole genome shotgun (WGS) entry which is preliminary data.</text>
</comment>
<dbReference type="EMBL" id="VICG01000007">
    <property type="protein sequence ID" value="KAA8570398.1"/>
    <property type="molecule type" value="Genomic_DNA"/>
</dbReference>
<name>A0A5M9JLP1_MONFR</name>
<evidence type="ECO:0000313" key="3">
    <source>
        <dbReference type="Proteomes" id="UP000322873"/>
    </source>
</evidence>
<accession>A0A5M9JLP1</accession>
<feature type="transmembrane region" description="Helical" evidence="1">
    <location>
        <begin position="20"/>
        <end position="40"/>
    </location>
</feature>
<reference evidence="2 3" key="1">
    <citation type="submission" date="2019-06" db="EMBL/GenBank/DDBJ databases">
        <title>Genome Sequence of the Brown Rot Fungal Pathogen Monilinia fructicola.</title>
        <authorList>
            <person name="De Miccolis Angelini R.M."/>
            <person name="Landi L."/>
            <person name="Abate D."/>
            <person name="Pollastro S."/>
            <person name="Romanazzi G."/>
            <person name="Faretra F."/>
        </authorList>
    </citation>
    <scope>NUCLEOTIDE SEQUENCE [LARGE SCALE GENOMIC DNA]</scope>
    <source>
        <strain evidence="2 3">Mfrc123</strain>
    </source>
</reference>
<keyword evidence="1" id="KW-0812">Transmembrane</keyword>
<keyword evidence="1" id="KW-1133">Transmembrane helix</keyword>
<dbReference type="Proteomes" id="UP000322873">
    <property type="component" value="Unassembled WGS sequence"/>
</dbReference>
<keyword evidence="1" id="KW-0472">Membrane</keyword>
<dbReference type="AlphaFoldDB" id="A0A5M9JLP1"/>
<evidence type="ECO:0000313" key="2">
    <source>
        <dbReference type="EMBL" id="KAA8570398.1"/>
    </source>
</evidence>